<protein>
    <submittedName>
        <fullName evidence="2">Uncharacterized protein</fullName>
    </submittedName>
</protein>
<proteinExistence type="predicted"/>
<organism evidence="2 3">
    <name type="scientific">Streptomyces amritsarensis</name>
    <dbReference type="NCBI Taxonomy" id="681158"/>
    <lineage>
        <taxon>Bacteria</taxon>
        <taxon>Bacillati</taxon>
        <taxon>Actinomycetota</taxon>
        <taxon>Actinomycetes</taxon>
        <taxon>Kitasatosporales</taxon>
        <taxon>Streptomycetaceae</taxon>
        <taxon>Streptomyces</taxon>
    </lineage>
</organism>
<name>A0ABX3GAJ9_9ACTN</name>
<sequence>MNVLSALASAAFGSTVYLVTYSTARWLAQLPRRVEVAGWVVTGMVLCALTGTVAVASRSVVVGFVVGAGLTPSVHRWILQRRRYTAGCADGPLAPPSGKRS</sequence>
<feature type="transmembrane region" description="Helical" evidence="1">
    <location>
        <begin position="61"/>
        <end position="79"/>
    </location>
</feature>
<feature type="transmembrane region" description="Helical" evidence="1">
    <location>
        <begin position="6"/>
        <end position="24"/>
    </location>
</feature>
<gene>
    <name evidence="2" type="ORF">AVW11_04320</name>
</gene>
<reference evidence="2 3" key="1">
    <citation type="submission" date="2016-01" db="EMBL/GenBank/DDBJ databases">
        <title>Streptomyces amritsarensis strain MTCC 11845 genome sequencing and assembly.</title>
        <authorList>
            <person name="Sharma D."/>
            <person name="Nair G.R."/>
            <person name="Kaur G."/>
            <person name="Manhas R.K."/>
            <person name="Mayilraj S."/>
        </authorList>
    </citation>
    <scope>NUCLEOTIDE SEQUENCE [LARGE SCALE GENOMIC DNA]</scope>
    <source>
        <strain evidence="2 3">MTCC 11845</strain>
    </source>
</reference>
<dbReference type="EMBL" id="MQUR01000006">
    <property type="protein sequence ID" value="OLZ72330.1"/>
    <property type="molecule type" value="Genomic_DNA"/>
</dbReference>
<evidence type="ECO:0000313" key="2">
    <source>
        <dbReference type="EMBL" id="OLZ72330.1"/>
    </source>
</evidence>
<keyword evidence="1" id="KW-0472">Membrane</keyword>
<feature type="transmembrane region" description="Helical" evidence="1">
    <location>
        <begin position="36"/>
        <end position="55"/>
    </location>
</feature>
<keyword evidence="1" id="KW-0812">Transmembrane</keyword>
<dbReference type="Proteomes" id="UP000187151">
    <property type="component" value="Unassembled WGS sequence"/>
</dbReference>
<keyword evidence="1" id="KW-1133">Transmembrane helix</keyword>
<evidence type="ECO:0000256" key="1">
    <source>
        <dbReference type="SAM" id="Phobius"/>
    </source>
</evidence>
<keyword evidence="3" id="KW-1185">Reference proteome</keyword>
<evidence type="ECO:0000313" key="3">
    <source>
        <dbReference type="Proteomes" id="UP000187151"/>
    </source>
</evidence>
<accession>A0ABX3GAJ9</accession>
<comment type="caution">
    <text evidence="2">The sequence shown here is derived from an EMBL/GenBank/DDBJ whole genome shotgun (WGS) entry which is preliminary data.</text>
</comment>